<dbReference type="AlphaFoldDB" id="A0A0E9RCA9"/>
<name>A0A0E9RCA9_ANGAN</name>
<proteinExistence type="predicted"/>
<reference evidence="1" key="2">
    <citation type="journal article" date="2015" name="Fish Shellfish Immunol.">
        <title>Early steps in the European eel (Anguilla anguilla)-Vibrio vulnificus interaction in the gills: Role of the RtxA13 toxin.</title>
        <authorList>
            <person name="Callol A."/>
            <person name="Pajuelo D."/>
            <person name="Ebbesson L."/>
            <person name="Teles M."/>
            <person name="MacKenzie S."/>
            <person name="Amaro C."/>
        </authorList>
    </citation>
    <scope>NUCLEOTIDE SEQUENCE</scope>
</reference>
<dbReference type="EMBL" id="GBXM01082442">
    <property type="protein sequence ID" value="JAH26135.1"/>
    <property type="molecule type" value="Transcribed_RNA"/>
</dbReference>
<protein>
    <submittedName>
        <fullName evidence="1">Uncharacterized protein</fullName>
    </submittedName>
</protein>
<organism evidence="1">
    <name type="scientific">Anguilla anguilla</name>
    <name type="common">European freshwater eel</name>
    <name type="synonym">Muraena anguilla</name>
    <dbReference type="NCBI Taxonomy" id="7936"/>
    <lineage>
        <taxon>Eukaryota</taxon>
        <taxon>Metazoa</taxon>
        <taxon>Chordata</taxon>
        <taxon>Craniata</taxon>
        <taxon>Vertebrata</taxon>
        <taxon>Euteleostomi</taxon>
        <taxon>Actinopterygii</taxon>
        <taxon>Neopterygii</taxon>
        <taxon>Teleostei</taxon>
        <taxon>Anguilliformes</taxon>
        <taxon>Anguillidae</taxon>
        <taxon>Anguilla</taxon>
    </lineage>
</organism>
<accession>A0A0E9RCA9</accession>
<sequence>MKLTCSQLGITETGYGLLGERVQVICHTHSFSSSSPGISWFLSRNLVFLGFSCPPMSIFFPFSGTIPSFAEGKRKGD</sequence>
<reference evidence="1" key="1">
    <citation type="submission" date="2014-11" db="EMBL/GenBank/DDBJ databases">
        <authorList>
            <person name="Amaro Gonzalez C."/>
        </authorList>
    </citation>
    <scope>NUCLEOTIDE SEQUENCE</scope>
</reference>
<evidence type="ECO:0000313" key="1">
    <source>
        <dbReference type="EMBL" id="JAH26135.1"/>
    </source>
</evidence>